<dbReference type="RefSeq" id="WP_014600734.1">
    <property type="nucleotide sequence ID" value="NC_017544.1"/>
</dbReference>
<organism evidence="1 2">
    <name type="scientific">Listeria monocytogenes serotype 1/2a (strain 10403S)</name>
    <dbReference type="NCBI Taxonomy" id="393133"/>
    <lineage>
        <taxon>Bacteria</taxon>
        <taxon>Bacillati</taxon>
        <taxon>Bacillota</taxon>
        <taxon>Bacilli</taxon>
        <taxon>Bacillales</taxon>
        <taxon>Listeriaceae</taxon>
        <taxon>Listeria</taxon>
    </lineage>
</organism>
<accession>A0A0H3GFV2</accession>
<protein>
    <submittedName>
        <fullName evidence="1">Uncharacterized protein</fullName>
    </submittedName>
</protein>
<dbReference type="EMBL" id="CP002002">
    <property type="protein sequence ID" value="AEO06105.1"/>
    <property type="molecule type" value="Genomic_DNA"/>
</dbReference>
<gene>
    <name evidence="1" type="ordered locus">LMRG_00565</name>
</gene>
<dbReference type="AlphaFoldDB" id="A0A0H3GFV2"/>
<dbReference type="Proteomes" id="UP000001288">
    <property type="component" value="Chromosome"/>
</dbReference>
<evidence type="ECO:0000313" key="2">
    <source>
        <dbReference type="Proteomes" id="UP000001288"/>
    </source>
</evidence>
<proteinExistence type="predicted"/>
<dbReference type="HOGENOM" id="CLU_141582_0_0_9"/>
<reference evidence="2" key="1">
    <citation type="submission" date="2010-04" db="EMBL/GenBank/DDBJ databases">
        <title>The genome sequence of Listeria monocytogenes strain 10403S.</title>
        <authorList>
            <consortium name="The Broad Institute Genome Sequencing Platform"/>
            <consortium name="The Broad Institute Genome Sequencing Center for Infectious Disease."/>
            <person name="Borowsky M."/>
            <person name="Borodovsky M."/>
            <person name="Young S.K."/>
            <person name="Zeng Q."/>
            <person name="Koehrsen M."/>
            <person name="Fitzgerald M."/>
            <person name="Wiedmann M."/>
            <person name="Swaminathan B."/>
            <person name="Lauer P."/>
            <person name="Portnoy D."/>
            <person name="Cossart P."/>
            <person name="Buchrieser C."/>
            <person name="Higgins D."/>
            <person name="Abouelleil A."/>
            <person name="Alvarado L."/>
            <person name="Arachchi H.M."/>
            <person name="Berlin A."/>
            <person name="Borenstein D."/>
            <person name="Brown A."/>
            <person name="Chapman S.B."/>
            <person name="Chen Z."/>
            <person name="Dunbar C.D."/>
            <person name="Engels R."/>
            <person name="Freedman E."/>
            <person name="Gearin G."/>
            <person name="Gellesch M."/>
            <person name="Goldberg J."/>
            <person name="Griggs A."/>
            <person name="Gujja S."/>
            <person name="Heilman E."/>
            <person name="Heiman D."/>
            <person name="Howarth C."/>
            <person name="Jen D."/>
            <person name="Larson L."/>
            <person name="Lui A."/>
            <person name="MacDonald J."/>
            <person name="Mehta T."/>
            <person name="Montmayeur A."/>
            <person name="Neiman D."/>
            <person name="Park D."/>
            <person name="Pearson M."/>
            <person name="Priest M."/>
            <person name="Richards J."/>
            <person name="Roberts A."/>
            <person name="Saif S."/>
            <person name="Shea T."/>
            <person name="Shenoy N."/>
            <person name="Sisk P."/>
            <person name="Stolte C."/>
            <person name="Sykes S."/>
            <person name="Walk T."/>
            <person name="White J."/>
            <person name="Yandava C."/>
            <person name="Haas B."/>
            <person name="Nusbaum C."/>
            <person name="Birren B."/>
        </authorList>
    </citation>
    <scope>NUCLEOTIDE SEQUENCE [LARGE SCALE GENOMIC DNA]</scope>
    <source>
        <strain evidence="2">10403S</strain>
    </source>
</reference>
<name>A0A0H3GFV2_LISM4</name>
<evidence type="ECO:0000313" key="1">
    <source>
        <dbReference type="EMBL" id="AEO06105.1"/>
    </source>
</evidence>
<sequence length="157" mass="18708">MEFKHEVENNFADIIQEYQFNLIKVNEDEIMLFHPNYALTIWKSREGIDIYYLFLQRLEKVKITNFLFSNYEKELLANIIPANNLTDQISNSLLIHARGLSKYFPEVLSGQNDWVKKFKENKFYNEPRAINKDEYSAYQTIIKNINGKKIEGFQNEI</sequence>
<dbReference type="KEGG" id="lmt:LMRG_00565"/>